<proteinExistence type="predicted"/>
<keyword evidence="1" id="KW-0472">Membrane</keyword>
<dbReference type="InterPro" id="IPR041916">
    <property type="entry name" value="Anti_sigma_zinc_sf"/>
</dbReference>
<keyword evidence="1" id="KW-1133">Transmembrane helix</keyword>
<dbReference type="Pfam" id="PF13490">
    <property type="entry name" value="zf-HC2"/>
    <property type="match status" value="1"/>
</dbReference>
<accession>A0AAW7QZL9</accession>
<feature type="domain" description="Putative zinc-finger" evidence="2">
    <location>
        <begin position="8"/>
        <end position="42"/>
    </location>
</feature>
<feature type="transmembrane region" description="Helical" evidence="1">
    <location>
        <begin position="108"/>
        <end position="129"/>
    </location>
</feature>
<name>A0AAW7QZL9_9GAMM</name>
<gene>
    <name evidence="3" type="ORF">J6I90_02570</name>
    <name evidence="4" type="ORF">J6I92_01340</name>
</gene>
<feature type="transmembrane region" description="Helical" evidence="1">
    <location>
        <begin position="76"/>
        <end position="96"/>
    </location>
</feature>
<dbReference type="Gene3D" id="1.10.10.1320">
    <property type="entry name" value="Anti-sigma factor, zinc-finger domain"/>
    <property type="match status" value="1"/>
</dbReference>
<dbReference type="Proteomes" id="UP001169491">
    <property type="component" value="Unassembled WGS sequence"/>
</dbReference>
<evidence type="ECO:0000313" key="6">
    <source>
        <dbReference type="Proteomes" id="UP001169492"/>
    </source>
</evidence>
<dbReference type="InterPro" id="IPR027383">
    <property type="entry name" value="Znf_put"/>
</dbReference>
<keyword evidence="5" id="KW-1185">Reference proteome</keyword>
<dbReference type="RefSeq" id="WP_301773971.1">
    <property type="nucleotide sequence ID" value="NZ_JAGGJB010000001.1"/>
</dbReference>
<organism evidence="3 6">
    <name type="scientific">Pseudidiomarina terrestris</name>
    <dbReference type="NCBI Taxonomy" id="2820060"/>
    <lineage>
        <taxon>Bacteria</taxon>
        <taxon>Pseudomonadati</taxon>
        <taxon>Pseudomonadota</taxon>
        <taxon>Gammaproteobacteria</taxon>
        <taxon>Alteromonadales</taxon>
        <taxon>Idiomarinaceae</taxon>
        <taxon>Pseudidiomarina</taxon>
    </lineage>
</organism>
<evidence type="ECO:0000313" key="3">
    <source>
        <dbReference type="EMBL" id="MDN7123754.1"/>
    </source>
</evidence>
<keyword evidence="1" id="KW-0812">Transmembrane</keyword>
<dbReference type="AlphaFoldDB" id="A0AAW7QZL9"/>
<dbReference type="EMBL" id="JAGGJC010000001">
    <property type="protein sequence ID" value="MDN7128522.1"/>
    <property type="molecule type" value="Genomic_DNA"/>
</dbReference>
<sequence>MTTEASKCAVYEPLISGALDGELTQQEQQHLQLHIAECAKCQRLYTELEGMQQQLRAGIAPTHPLHQPPVNRAVRFWPLLGWLLLLLGVLPLLGYAGYQLLTDPQLPVWVRLAMGSMILGAVVLFIYVARQRVMAARTDNYKKVKL</sequence>
<dbReference type="Proteomes" id="UP001169492">
    <property type="component" value="Unassembled WGS sequence"/>
</dbReference>
<evidence type="ECO:0000313" key="4">
    <source>
        <dbReference type="EMBL" id="MDN7128522.1"/>
    </source>
</evidence>
<dbReference type="EMBL" id="JAGGJB010000001">
    <property type="protein sequence ID" value="MDN7123754.1"/>
    <property type="molecule type" value="Genomic_DNA"/>
</dbReference>
<protein>
    <submittedName>
        <fullName evidence="3">Zf-HC2 domain-containing protein</fullName>
    </submittedName>
</protein>
<reference evidence="5 6" key="1">
    <citation type="submission" date="2021-03" db="EMBL/GenBank/DDBJ databases">
        <title>Pseudidiomarina terrestris, a new bacterium isolated from saline soil.</title>
        <authorList>
            <person name="Galisteo C."/>
            <person name="De La Haba R."/>
            <person name="Sanchez-Porro C."/>
            <person name="Ventosa A."/>
        </authorList>
    </citation>
    <scope>NUCLEOTIDE SEQUENCE [LARGE SCALE GENOMIC DNA]</scope>
    <source>
        <strain evidence="3 6">1APP75-32.1</strain>
        <strain evidence="5">1APR75-15</strain>
        <strain evidence="4">1ASR75-15</strain>
    </source>
</reference>
<comment type="caution">
    <text evidence="3">The sequence shown here is derived from an EMBL/GenBank/DDBJ whole genome shotgun (WGS) entry which is preliminary data.</text>
</comment>
<evidence type="ECO:0000313" key="5">
    <source>
        <dbReference type="Proteomes" id="UP001169491"/>
    </source>
</evidence>
<evidence type="ECO:0000256" key="1">
    <source>
        <dbReference type="SAM" id="Phobius"/>
    </source>
</evidence>
<evidence type="ECO:0000259" key="2">
    <source>
        <dbReference type="Pfam" id="PF13490"/>
    </source>
</evidence>